<evidence type="ECO:0000313" key="7">
    <source>
        <dbReference type="Proteomes" id="UP000027936"/>
    </source>
</evidence>
<evidence type="ECO:0000256" key="2">
    <source>
        <dbReference type="ARBA" id="ARBA00022630"/>
    </source>
</evidence>
<evidence type="ECO:0000256" key="4">
    <source>
        <dbReference type="ARBA" id="ARBA00023002"/>
    </source>
</evidence>
<sequence>MSENYLYETDVLVIGSGNAGMCAALSARENGADVIVLEKASKKERGGNSAFSAGTMRFAYNGIEDLLKVVPNLTKEEIVNTDFGTYSTEQFIEDLIKVTQSRTDMDLANILANESLNTMVWLRSKEIRFVPIYGRQAFKVNGKFMFWGGLAIKIVGGGSKLIQTLHKSAVEGGIKVFYDAQATSILHNDGGVYGVELKINGKTVRMKSKTVIIASGGFQANTEMRTRYLGPNWELAKVRGTRYNTGDGIRMALDIGARSYGHWSGCHAVGWDFNAPEYGDLAIGDGYQKHSYPFGIMVNATGQRFVDEGEDFRNYTYAKFGKVILEQPGQFAWQIFDQKVVHLLRDEYRIKQVTKVKAKTIEELAQKLDDIDPTGFLEYIKKYNEAVQLEVPFNPNIKDGRGTVGLEVPKTNWANTIDEGPFEAYKVTSGITFTYGGVRINEKSEVINTFEKPISGLYAAGELVGGLFYFNYPDGSGLIAGSVFGRIAGENAAKFAITRTEEVKV</sequence>
<dbReference type="InterPro" id="IPR003953">
    <property type="entry name" value="FAD-dep_OxRdtase_2_FAD-bd"/>
</dbReference>
<dbReference type="RefSeq" id="WP_035196342.1">
    <property type="nucleotide sequence ID" value="NZ_JJRY01000011.1"/>
</dbReference>
<dbReference type="Gene3D" id="3.50.50.60">
    <property type="entry name" value="FAD/NAD(P)-binding domain"/>
    <property type="match status" value="1"/>
</dbReference>
<dbReference type="AlphaFoldDB" id="A0A072NXB2"/>
<evidence type="ECO:0000256" key="1">
    <source>
        <dbReference type="ARBA" id="ARBA00001974"/>
    </source>
</evidence>
<evidence type="ECO:0000259" key="5">
    <source>
        <dbReference type="Pfam" id="PF00890"/>
    </source>
</evidence>
<organism evidence="6 7">
    <name type="scientific">Schinkia azotoformans MEV2011</name>
    <dbReference type="NCBI Taxonomy" id="1348973"/>
    <lineage>
        <taxon>Bacteria</taxon>
        <taxon>Bacillati</taxon>
        <taxon>Bacillota</taxon>
        <taxon>Bacilli</taxon>
        <taxon>Bacillales</taxon>
        <taxon>Bacillaceae</taxon>
        <taxon>Calidifontibacillus/Schinkia group</taxon>
        <taxon>Schinkia</taxon>
    </lineage>
</organism>
<comment type="cofactor">
    <cofactor evidence="1">
        <name>FAD</name>
        <dbReference type="ChEBI" id="CHEBI:57692"/>
    </cofactor>
</comment>
<dbReference type="NCBIfam" id="NF006130">
    <property type="entry name" value="PRK08274.1"/>
    <property type="match status" value="1"/>
</dbReference>
<keyword evidence="4" id="KW-0560">Oxidoreductase</keyword>
<dbReference type="Pfam" id="PF00890">
    <property type="entry name" value="FAD_binding_2"/>
    <property type="match status" value="1"/>
</dbReference>
<dbReference type="EMBL" id="JJRY01000011">
    <property type="protein sequence ID" value="KEF37870.1"/>
    <property type="molecule type" value="Genomic_DNA"/>
</dbReference>
<keyword evidence="3" id="KW-0274">FAD</keyword>
<name>A0A072NXB2_SCHAZ</name>
<accession>A0A072NXB2</accession>
<dbReference type="PANTHER" id="PTHR43400">
    <property type="entry name" value="FUMARATE REDUCTASE"/>
    <property type="match status" value="1"/>
</dbReference>
<dbReference type="Gene3D" id="3.90.700.10">
    <property type="entry name" value="Succinate dehydrogenase/fumarate reductase flavoprotein, catalytic domain"/>
    <property type="match status" value="1"/>
</dbReference>
<proteinExistence type="predicted"/>
<dbReference type="InterPro" id="IPR050315">
    <property type="entry name" value="FAD-oxidoreductase_2"/>
</dbReference>
<comment type="caution">
    <text evidence="6">The sequence shown here is derived from an EMBL/GenBank/DDBJ whole genome shotgun (WGS) entry which is preliminary data.</text>
</comment>
<keyword evidence="2" id="KW-0285">Flavoprotein</keyword>
<protein>
    <submittedName>
        <fullName evidence="6">Succinate dehydrogenase/fumarate reductase flavoprotein subunit</fullName>
    </submittedName>
</protein>
<dbReference type="InterPro" id="IPR036188">
    <property type="entry name" value="FAD/NAD-bd_sf"/>
</dbReference>
<dbReference type="OrthoDB" id="9806724at2"/>
<dbReference type="SUPFAM" id="SSF51905">
    <property type="entry name" value="FAD/NAD(P)-binding domain"/>
    <property type="match status" value="1"/>
</dbReference>
<dbReference type="GO" id="GO:0033765">
    <property type="term" value="F:steroid dehydrogenase activity, acting on the CH-CH group of donors"/>
    <property type="evidence" value="ECO:0007669"/>
    <property type="project" value="UniProtKB-ARBA"/>
</dbReference>
<evidence type="ECO:0000256" key="3">
    <source>
        <dbReference type="ARBA" id="ARBA00022827"/>
    </source>
</evidence>
<dbReference type="SUPFAM" id="SSF56425">
    <property type="entry name" value="Succinate dehydrogenase/fumarate reductase flavoprotein, catalytic domain"/>
    <property type="match status" value="1"/>
</dbReference>
<evidence type="ECO:0000313" key="6">
    <source>
        <dbReference type="EMBL" id="KEF37870.1"/>
    </source>
</evidence>
<dbReference type="PATRIC" id="fig|1348973.3.peg.2809"/>
<dbReference type="PANTHER" id="PTHR43400:SF7">
    <property type="entry name" value="FAD-DEPENDENT OXIDOREDUCTASE 2 FAD BINDING DOMAIN-CONTAINING PROTEIN"/>
    <property type="match status" value="1"/>
</dbReference>
<reference evidence="6 7" key="1">
    <citation type="submission" date="2014-04" db="EMBL/GenBank/DDBJ databases">
        <title>Draft genome sequence of Bacillus azotoformans MEV2011, a (co-) denitrifying strain unable to grow in the presence of oxygen.</title>
        <authorList>
            <person name="Nielsen M."/>
            <person name="Schreiber L."/>
            <person name="Finster K."/>
            <person name="Schramm A."/>
        </authorList>
    </citation>
    <scope>NUCLEOTIDE SEQUENCE [LARGE SCALE GENOMIC DNA]</scope>
    <source>
        <strain evidence="6 7">MEV2011</strain>
    </source>
</reference>
<feature type="domain" description="FAD-dependent oxidoreductase 2 FAD-binding" evidence="5">
    <location>
        <begin position="10"/>
        <end position="476"/>
    </location>
</feature>
<gene>
    <name evidence="6" type="ORF">M670_02906</name>
</gene>
<dbReference type="InterPro" id="IPR027477">
    <property type="entry name" value="Succ_DH/fumarate_Rdtase_cat_sf"/>
</dbReference>
<dbReference type="Proteomes" id="UP000027936">
    <property type="component" value="Unassembled WGS sequence"/>
</dbReference>